<evidence type="ECO:0000259" key="12">
    <source>
        <dbReference type="PROSITE" id="PS50879"/>
    </source>
</evidence>
<dbReference type="OrthoDB" id="245563at2759"/>
<evidence type="ECO:0000256" key="3">
    <source>
        <dbReference type="ARBA" id="ARBA00005300"/>
    </source>
</evidence>
<gene>
    <name evidence="13" type="ORF">OH76DRAFT_255559</name>
</gene>
<evidence type="ECO:0000256" key="2">
    <source>
        <dbReference type="ARBA" id="ARBA00001946"/>
    </source>
</evidence>
<dbReference type="Pfam" id="PF00075">
    <property type="entry name" value="RNase_H"/>
    <property type="match status" value="1"/>
</dbReference>
<dbReference type="SUPFAM" id="SSF53098">
    <property type="entry name" value="Ribonuclease H-like"/>
    <property type="match status" value="1"/>
</dbReference>
<dbReference type="InterPro" id="IPR009027">
    <property type="entry name" value="Ribosomal_bL9/RNase_H1_N"/>
</dbReference>
<dbReference type="PIRSF" id="PIRSF036852">
    <property type="entry name" value="Ribonuclease_H1_euk"/>
    <property type="match status" value="1"/>
</dbReference>
<dbReference type="PANTHER" id="PTHR10642">
    <property type="entry name" value="RIBONUCLEASE H1"/>
    <property type="match status" value="1"/>
</dbReference>
<proteinExistence type="inferred from homology"/>
<comment type="function">
    <text evidence="10">Endonuclease that specifically degrades the RNA of RNA-DNA hybrids.</text>
</comment>
<comment type="catalytic activity">
    <reaction evidence="1 10">
        <text>Endonucleolytic cleavage to 5'-phosphomonoester.</text>
        <dbReference type="EC" id="3.1.26.4"/>
    </reaction>
</comment>
<dbReference type="Gene3D" id="3.30.420.10">
    <property type="entry name" value="Ribonuclease H-like superfamily/Ribonuclease H"/>
    <property type="match status" value="1"/>
</dbReference>
<feature type="region of interest" description="Disordered" evidence="11">
    <location>
        <begin position="59"/>
        <end position="103"/>
    </location>
</feature>
<organism evidence="13 14">
    <name type="scientific">Lentinus brumalis</name>
    <dbReference type="NCBI Taxonomy" id="2498619"/>
    <lineage>
        <taxon>Eukaryota</taxon>
        <taxon>Fungi</taxon>
        <taxon>Dikarya</taxon>
        <taxon>Basidiomycota</taxon>
        <taxon>Agaricomycotina</taxon>
        <taxon>Agaricomycetes</taxon>
        <taxon>Polyporales</taxon>
        <taxon>Polyporaceae</taxon>
        <taxon>Lentinus</taxon>
    </lineage>
</organism>
<accession>A0A371CL71</accession>
<evidence type="ECO:0000256" key="8">
    <source>
        <dbReference type="ARBA" id="ARBA00022801"/>
    </source>
</evidence>
<dbReference type="GO" id="GO:0003676">
    <property type="term" value="F:nucleic acid binding"/>
    <property type="evidence" value="ECO:0007669"/>
    <property type="project" value="UniProtKB-UniRule"/>
</dbReference>
<dbReference type="InterPro" id="IPR050092">
    <property type="entry name" value="RNase_H"/>
</dbReference>
<keyword evidence="14" id="KW-1185">Reference proteome</keyword>
<name>A0A371CL71_9APHY</name>
<dbReference type="InterPro" id="IPR011320">
    <property type="entry name" value="RNase_H1_N"/>
</dbReference>
<dbReference type="CDD" id="cd09280">
    <property type="entry name" value="RNase_HI_eukaryote_like"/>
    <property type="match status" value="1"/>
</dbReference>
<evidence type="ECO:0000256" key="9">
    <source>
        <dbReference type="ARBA" id="ARBA00022842"/>
    </source>
</evidence>
<dbReference type="InterPro" id="IPR036397">
    <property type="entry name" value="RNaseH_sf"/>
</dbReference>
<dbReference type="GO" id="GO:0000287">
    <property type="term" value="F:magnesium ion binding"/>
    <property type="evidence" value="ECO:0007669"/>
    <property type="project" value="UniProtKB-UniRule"/>
</dbReference>
<dbReference type="InterPro" id="IPR002156">
    <property type="entry name" value="RNaseH_domain"/>
</dbReference>
<keyword evidence="7 10" id="KW-0255">Endonuclease</keyword>
<dbReference type="SUPFAM" id="SSF55658">
    <property type="entry name" value="L9 N-domain-like"/>
    <property type="match status" value="1"/>
</dbReference>
<dbReference type="InterPro" id="IPR012337">
    <property type="entry name" value="RNaseH-like_sf"/>
</dbReference>
<sequence>MPKAAKPGFYAVARGRVPGVYSTWDECQQQVSGFLGNKHQKFPTLEQARAYLAQQGVNVGESSTASSSATSAPPPSRRTHGSKPYEKPSTTNATPQDKPRGSKWAALTTEVIADESGWDVVYSDGACKGNGKIGSVAGIGVWWGANDPRYALFTIVPPLPIQRRNRNLAERCPGGQTNNRAELIAIVRVLETTPHTKKPLLIKTDSKYSISCFREWMPKWLRNNFKSSTGEPVKNAPLIRYLSALLDQRAREGQKVHLQYVKGHAGIEGNEGADYCANQGAVLPQEPERDWDALVDDLQNVTAELSIKAEALPTAGPSQAELEEYAAGLADDDELLAELAAG</sequence>
<protein>
    <recommendedName>
        <fullName evidence="4 10">Ribonuclease H</fullName>
        <shortName evidence="10">RNase H</shortName>
        <ecNumber evidence="4 10">3.1.26.4</ecNumber>
    </recommendedName>
</protein>
<dbReference type="GO" id="GO:0004523">
    <property type="term" value="F:RNA-DNA hybrid ribonuclease activity"/>
    <property type="evidence" value="ECO:0007669"/>
    <property type="project" value="UniProtKB-UniRule"/>
</dbReference>
<evidence type="ECO:0000313" key="13">
    <source>
        <dbReference type="EMBL" id="RDX41034.1"/>
    </source>
</evidence>
<dbReference type="PROSITE" id="PS50879">
    <property type="entry name" value="RNASE_H_1"/>
    <property type="match status" value="1"/>
</dbReference>
<dbReference type="EC" id="3.1.26.4" evidence="4 10"/>
<keyword evidence="5 10" id="KW-0540">Nuclease</keyword>
<evidence type="ECO:0000256" key="7">
    <source>
        <dbReference type="ARBA" id="ARBA00022759"/>
    </source>
</evidence>
<keyword evidence="8 10" id="KW-0378">Hydrolase</keyword>
<dbReference type="Pfam" id="PF01693">
    <property type="entry name" value="Cauli_VI"/>
    <property type="match status" value="1"/>
</dbReference>
<feature type="domain" description="RNase H type-1" evidence="12">
    <location>
        <begin position="115"/>
        <end position="282"/>
    </location>
</feature>
<evidence type="ECO:0000256" key="4">
    <source>
        <dbReference type="ARBA" id="ARBA00012180"/>
    </source>
</evidence>
<comment type="cofactor">
    <cofactor evidence="2 10">
        <name>Mg(2+)</name>
        <dbReference type="ChEBI" id="CHEBI:18420"/>
    </cofactor>
</comment>
<evidence type="ECO:0000256" key="1">
    <source>
        <dbReference type="ARBA" id="ARBA00000077"/>
    </source>
</evidence>
<evidence type="ECO:0000256" key="6">
    <source>
        <dbReference type="ARBA" id="ARBA00022723"/>
    </source>
</evidence>
<evidence type="ECO:0000313" key="14">
    <source>
        <dbReference type="Proteomes" id="UP000256964"/>
    </source>
</evidence>
<dbReference type="Gene3D" id="3.40.970.10">
    <property type="entry name" value="Ribonuclease H1, N-terminal domain"/>
    <property type="match status" value="1"/>
</dbReference>
<dbReference type="EMBL" id="KZ857526">
    <property type="protein sequence ID" value="RDX41034.1"/>
    <property type="molecule type" value="Genomic_DNA"/>
</dbReference>
<dbReference type="InterPro" id="IPR017067">
    <property type="entry name" value="RNase_H1_euk"/>
</dbReference>
<dbReference type="Proteomes" id="UP000256964">
    <property type="component" value="Unassembled WGS sequence"/>
</dbReference>
<evidence type="ECO:0000256" key="11">
    <source>
        <dbReference type="SAM" id="MobiDB-lite"/>
    </source>
</evidence>
<dbReference type="InterPro" id="IPR037056">
    <property type="entry name" value="RNase_H1_N_sf"/>
</dbReference>
<evidence type="ECO:0000256" key="5">
    <source>
        <dbReference type="ARBA" id="ARBA00022722"/>
    </source>
</evidence>
<dbReference type="PANTHER" id="PTHR10642:SF26">
    <property type="entry name" value="RIBONUCLEASE H1"/>
    <property type="match status" value="1"/>
</dbReference>
<reference evidence="13 14" key="1">
    <citation type="journal article" date="2018" name="Biotechnol. Biofuels">
        <title>Integrative visual omics of the white-rot fungus Polyporus brumalis exposes the biotechnological potential of its oxidative enzymes for delignifying raw plant biomass.</title>
        <authorList>
            <person name="Miyauchi S."/>
            <person name="Rancon A."/>
            <person name="Drula E."/>
            <person name="Hage H."/>
            <person name="Chaduli D."/>
            <person name="Favel A."/>
            <person name="Grisel S."/>
            <person name="Henrissat B."/>
            <person name="Herpoel-Gimbert I."/>
            <person name="Ruiz-Duenas F.J."/>
            <person name="Chevret D."/>
            <person name="Hainaut M."/>
            <person name="Lin J."/>
            <person name="Wang M."/>
            <person name="Pangilinan J."/>
            <person name="Lipzen A."/>
            <person name="Lesage-Meessen L."/>
            <person name="Navarro D."/>
            <person name="Riley R."/>
            <person name="Grigoriev I.V."/>
            <person name="Zhou S."/>
            <person name="Raouche S."/>
            <person name="Rosso M.N."/>
        </authorList>
    </citation>
    <scope>NUCLEOTIDE SEQUENCE [LARGE SCALE GENOMIC DNA]</scope>
    <source>
        <strain evidence="13 14">BRFM 1820</strain>
    </source>
</reference>
<keyword evidence="6 10" id="KW-0479">Metal-binding</keyword>
<dbReference type="GO" id="GO:0043137">
    <property type="term" value="P:DNA replication, removal of RNA primer"/>
    <property type="evidence" value="ECO:0007669"/>
    <property type="project" value="TreeGrafter"/>
</dbReference>
<feature type="compositionally biased region" description="Low complexity" evidence="11">
    <location>
        <begin position="62"/>
        <end position="71"/>
    </location>
</feature>
<comment type="similarity">
    <text evidence="3 10">Belongs to the RNase H family.</text>
</comment>
<keyword evidence="9 10" id="KW-0460">Magnesium</keyword>
<dbReference type="FunFam" id="3.40.970.10:FF:000001">
    <property type="entry name" value="Ribonuclease H1"/>
    <property type="match status" value="1"/>
</dbReference>
<dbReference type="AlphaFoldDB" id="A0A371CL71"/>
<evidence type="ECO:0000256" key="10">
    <source>
        <dbReference type="PIRNR" id="PIRNR036852"/>
    </source>
</evidence>
<dbReference type="STRING" id="139420.A0A371CL71"/>